<reference evidence="9" key="1">
    <citation type="submission" date="2012-05" db="EMBL/GenBank/DDBJ databases">
        <title>Whole Genome Assembly of Lutzomyia longipalpis.</title>
        <authorList>
            <person name="Richards S."/>
            <person name="Qu C."/>
            <person name="Dillon R."/>
            <person name="Worley K."/>
            <person name="Scherer S."/>
            <person name="Batterton M."/>
            <person name="Taylor A."/>
            <person name="Hawes A."/>
            <person name="Hernandez B."/>
            <person name="Kovar C."/>
            <person name="Mandapat C."/>
            <person name="Pham C."/>
            <person name="Qu C."/>
            <person name="Jing C."/>
            <person name="Bess C."/>
            <person name="Bandaranaike D."/>
            <person name="Ngo D."/>
            <person name="Ongeri F."/>
            <person name="Arias F."/>
            <person name="Lara F."/>
            <person name="Weissenberger G."/>
            <person name="Kamau G."/>
            <person name="Han H."/>
            <person name="Shen H."/>
            <person name="Dinh H."/>
            <person name="Khalil I."/>
            <person name="Jones J."/>
            <person name="Shafer J."/>
            <person name="Jayaseelan J."/>
            <person name="Quiroz J."/>
            <person name="Blankenburg K."/>
            <person name="Nguyen L."/>
            <person name="Jackson L."/>
            <person name="Francisco L."/>
            <person name="Tang L.-Y."/>
            <person name="Pu L.-L."/>
            <person name="Perales L."/>
            <person name="Lorensuhewa L."/>
            <person name="Munidasa M."/>
            <person name="Coyle M."/>
            <person name="Taylor M."/>
            <person name="Puazo M."/>
            <person name="Firestine M."/>
            <person name="Scheel M."/>
            <person name="Javaid M."/>
            <person name="Wang M."/>
            <person name="Li M."/>
            <person name="Tabassum N."/>
            <person name="Saada N."/>
            <person name="Osuji N."/>
            <person name="Aqrawi P."/>
            <person name="Fu Q."/>
            <person name="Thornton R."/>
            <person name="Raj R."/>
            <person name="Goodspeed R."/>
            <person name="Mata R."/>
            <person name="Najjar R."/>
            <person name="Gubbala S."/>
            <person name="Lee S."/>
            <person name="Denson S."/>
            <person name="Patil S."/>
            <person name="Macmil S."/>
            <person name="Qi S."/>
            <person name="Matskevitch T."/>
            <person name="Palculict T."/>
            <person name="Mathew T."/>
            <person name="Vee V."/>
            <person name="Velamala V."/>
            <person name="Korchina V."/>
            <person name="Cai W."/>
            <person name="Liu W."/>
            <person name="Dai W."/>
            <person name="Zou X."/>
            <person name="Zhu Y."/>
            <person name="Zhang Y."/>
            <person name="Wu Y.-Q."/>
            <person name="Xin Y."/>
            <person name="Nazarath L."/>
            <person name="Kovar C."/>
            <person name="Han Y."/>
            <person name="Muzny D."/>
            <person name="Gibbs R."/>
        </authorList>
    </citation>
    <scope>NUCLEOTIDE SEQUENCE [LARGE SCALE GENOMIC DNA]</scope>
    <source>
        <strain evidence="9">Jacobina</strain>
    </source>
</reference>
<evidence type="ECO:0000313" key="9">
    <source>
        <dbReference type="Proteomes" id="UP000092461"/>
    </source>
</evidence>
<dbReference type="VEuPathDB" id="VectorBase:LLONM1_004793"/>
<dbReference type="PIRSF" id="PIRSF017617">
    <property type="entry name" value="Thr_aldolase"/>
    <property type="match status" value="1"/>
</dbReference>
<comment type="similarity">
    <text evidence="2">Belongs to the threonine aldolase family.</text>
</comment>
<dbReference type="Proteomes" id="UP000092461">
    <property type="component" value="Unassembled WGS sequence"/>
</dbReference>
<dbReference type="InterPro" id="IPR015422">
    <property type="entry name" value="PyrdxlP-dep_Trfase_small"/>
</dbReference>
<dbReference type="EMBL" id="GITU01008965">
    <property type="protein sequence ID" value="MBC1177668.1"/>
    <property type="molecule type" value="Transcribed_RNA"/>
</dbReference>
<dbReference type="GO" id="GO:0005829">
    <property type="term" value="C:cytosol"/>
    <property type="evidence" value="ECO:0007669"/>
    <property type="project" value="TreeGrafter"/>
</dbReference>
<feature type="domain" description="Aromatic amino acid beta-eliminating lyase/threonine aldolase" evidence="6">
    <location>
        <begin position="17"/>
        <end position="304"/>
    </location>
</feature>
<dbReference type="EMBL" id="AJWK01003259">
    <property type="status" value="NOT_ANNOTATED_CDS"/>
    <property type="molecule type" value="Genomic_DNA"/>
</dbReference>
<reference evidence="8" key="3">
    <citation type="submission" date="2020-05" db="UniProtKB">
        <authorList>
            <consortium name="EnsemblMetazoa"/>
        </authorList>
    </citation>
    <scope>IDENTIFICATION</scope>
    <source>
        <strain evidence="8">Jacobina</strain>
    </source>
</reference>
<sequence length="384" mass="42462">MYSTLKTQSRDTMRVVDLRSDTLSTPTPEMRRAMMDAEVGDDVYGEDPTLIALEERAARELGKEAGLFVISGTMGNLLAIMVHCSGRGEEAIVGNMSHTFLYEQGGAAQLAGVQLSILPNLPDGTFSLDLLRKSIRSYDDHEPITRLVVIENTHNLCGGKVVPLNWIQEVKGICKENNILMHMDGARVFNAAAYLKVPVKEITKYFDSVTFCLSKGLSCPVGSILVGTKEFIARARRLRKALGGGIRQGGILAAAGLVSLDTIVPILDADHRRTKMIADAINKLQSPNFKVDIENVQTNILMVQLIEIDLKAPEFVKRLQEVKEEEIAANVTDRDGKGIVVKISARDWGFCRLVVYTQITDEDVELAIKKIAFVIREFEKNKCK</sequence>
<dbReference type="InterPro" id="IPR015424">
    <property type="entry name" value="PyrdxlP-dep_Trfase"/>
</dbReference>
<evidence type="ECO:0000256" key="2">
    <source>
        <dbReference type="ARBA" id="ARBA00006966"/>
    </source>
</evidence>
<accession>A0A1B0CA38</accession>
<dbReference type="NCBIfam" id="NF041359">
    <property type="entry name" value="GntG_guanitoxin"/>
    <property type="match status" value="1"/>
</dbReference>
<name>A0A1B0CA38_LUTLO</name>
<dbReference type="AlphaFoldDB" id="A0A1B0CA38"/>
<evidence type="ECO:0000313" key="7">
    <source>
        <dbReference type="EMBL" id="MBC1177668.1"/>
    </source>
</evidence>
<evidence type="ECO:0000256" key="5">
    <source>
        <dbReference type="PIRSR" id="PIRSR017617-1"/>
    </source>
</evidence>
<dbReference type="SUPFAM" id="SSF53383">
    <property type="entry name" value="PLP-dependent transferases"/>
    <property type="match status" value="1"/>
</dbReference>
<dbReference type="FunFam" id="3.40.640.10:FF:000030">
    <property type="entry name" value="Low-specificity L-threonine aldolase"/>
    <property type="match status" value="1"/>
</dbReference>
<dbReference type="GO" id="GO:0006567">
    <property type="term" value="P:L-threonine catabolic process"/>
    <property type="evidence" value="ECO:0007669"/>
    <property type="project" value="TreeGrafter"/>
</dbReference>
<dbReference type="InterPro" id="IPR001597">
    <property type="entry name" value="ArAA_b-elim_lyase/Thr_aldolase"/>
</dbReference>
<comment type="cofactor">
    <cofactor evidence="1">
        <name>pyridoxal 5'-phosphate</name>
        <dbReference type="ChEBI" id="CHEBI:597326"/>
    </cofactor>
</comment>
<keyword evidence="3" id="KW-0663">Pyridoxal phosphate</keyword>
<dbReference type="GO" id="GO:0006545">
    <property type="term" value="P:glycine biosynthetic process"/>
    <property type="evidence" value="ECO:0007669"/>
    <property type="project" value="TreeGrafter"/>
</dbReference>
<evidence type="ECO:0000259" key="6">
    <source>
        <dbReference type="Pfam" id="PF01212"/>
    </source>
</evidence>
<reference evidence="7" key="2">
    <citation type="journal article" date="2020" name="BMC">
        <title>Leishmania infection induces a limited differential gene expression in the sand fly midgut.</title>
        <authorList>
            <person name="Coutinho-Abreu I.V."/>
            <person name="Serafim T.D."/>
            <person name="Meneses C."/>
            <person name="Kamhawi S."/>
            <person name="Oliveira F."/>
            <person name="Valenzuela J.G."/>
        </authorList>
    </citation>
    <scope>NUCLEOTIDE SEQUENCE</scope>
    <source>
        <strain evidence="7">Jacobina</strain>
        <tissue evidence="7">Midgut</tissue>
    </source>
</reference>
<dbReference type="Pfam" id="PF01212">
    <property type="entry name" value="Beta_elim_lyase"/>
    <property type="match status" value="1"/>
</dbReference>
<dbReference type="CDD" id="cd06502">
    <property type="entry name" value="TA_like"/>
    <property type="match status" value="1"/>
</dbReference>
<proteinExistence type="inferred from homology"/>
<dbReference type="EnsemblMetazoa" id="LLOJ000810-RA">
    <property type="protein sequence ID" value="LLOJ000810-PA"/>
    <property type="gene ID" value="LLOJ000810"/>
</dbReference>
<evidence type="ECO:0000256" key="4">
    <source>
        <dbReference type="ARBA" id="ARBA00023239"/>
    </source>
</evidence>
<dbReference type="GO" id="GO:0008732">
    <property type="term" value="F:L-allo-threonine aldolase activity"/>
    <property type="evidence" value="ECO:0007669"/>
    <property type="project" value="TreeGrafter"/>
</dbReference>
<dbReference type="PANTHER" id="PTHR48097:SF9">
    <property type="entry name" value="L-THREONINE ALDOLASE"/>
    <property type="match status" value="1"/>
</dbReference>
<keyword evidence="4" id="KW-0456">Lyase</keyword>
<dbReference type="VEuPathDB" id="VectorBase:LLOJ000810"/>
<evidence type="ECO:0000256" key="1">
    <source>
        <dbReference type="ARBA" id="ARBA00001933"/>
    </source>
</evidence>
<dbReference type="Gene3D" id="3.40.640.10">
    <property type="entry name" value="Type I PLP-dependent aspartate aminotransferase-like (Major domain)"/>
    <property type="match status" value="1"/>
</dbReference>
<dbReference type="InterPro" id="IPR015421">
    <property type="entry name" value="PyrdxlP-dep_Trfase_major"/>
</dbReference>
<keyword evidence="9" id="KW-1185">Reference proteome</keyword>
<evidence type="ECO:0000313" key="8">
    <source>
        <dbReference type="EnsemblMetazoa" id="LLOJ000810-PA"/>
    </source>
</evidence>
<protein>
    <submittedName>
        <fullName evidence="7">Putative threonine aldolase</fullName>
    </submittedName>
</protein>
<dbReference type="PANTHER" id="PTHR48097">
    <property type="entry name" value="L-THREONINE ALDOLASE-RELATED"/>
    <property type="match status" value="1"/>
</dbReference>
<organism evidence="8 9">
    <name type="scientific">Lutzomyia longipalpis</name>
    <name type="common">Sand fly</name>
    <dbReference type="NCBI Taxonomy" id="7200"/>
    <lineage>
        <taxon>Eukaryota</taxon>
        <taxon>Metazoa</taxon>
        <taxon>Ecdysozoa</taxon>
        <taxon>Arthropoda</taxon>
        <taxon>Hexapoda</taxon>
        <taxon>Insecta</taxon>
        <taxon>Pterygota</taxon>
        <taxon>Neoptera</taxon>
        <taxon>Endopterygota</taxon>
        <taxon>Diptera</taxon>
        <taxon>Nematocera</taxon>
        <taxon>Psychodoidea</taxon>
        <taxon>Psychodidae</taxon>
        <taxon>Lutzomyia</taxon>
        <taxon>Lutzomyia</taxon>
    </lineage>
</organism>
<dbReference type="InterPro" id="IPR023603">
    <property type="entry name" value="Low_specificity_L-TA-like"/>
</dbReference>
<feature type="modified residue" description="N6-(pyridoxal phosphate)lysine" evidence="5">
    <location>
        <position position="215"/>
    </location>
</feature>
<evidence type="ECO:0000256" key="3">
    <source>
        <dbReference type="ARBA" id="ARBA00022898"/>
    </source>
</evidence>
<dbReference type="Gene3D" id="3.90.1150.10">
    <property type="entry name" value="Aspartate Aminotransferase, domain 1"/>
    <property type="match status" value="1"/>
</dbReference>